<keyword evidence="2" id="KW-1185">Reference proteome</keyword>
<organism evidence="1 2">
    <name type="scientific">Paenibacillus rigui</name>
    <dbReference type="NCBI Taxonomy" id="554312"/>
    <lineage>
        <taxon>Bacteria</taxon>
        <taxon>Bacillati</taxon>
        <taxon>Bacillota</taxon>
        <taxon>Bacilli</taxon>
        <taxon>Bacillales</taxon>
        <taxon>Paenibacillaceae</taxon>
        <taxon>Paenibacillus</taxon>
    </lineage>
</organism>
<sequence>METITATFRNYPEMQQAAAALREQGAIDIYVEPRAAAAYPVEEPSLSQGLMEPSPLENESETAFTLQVLVESSRSRQAEDTIAKHGGQR</sequence>
<accession>A0A229UM71</accession>
<evidence type="ECO:0000313" key="1">
    <source>
        <dbReference type="EMBL" id="OXM84548.1"/>
    </source>
</evidence>
<gene>
    <name evidence="1" type="ORF">CF651_20120</name>
</gene>
<dbReference type="RefSeq" id="WP_094016667.1">
    <property type="nucleotide sequence ID" value="NZ_NMQW01000029.1"/>
</dbReference>
<dbReference type="OrthoDB" id="2620432at2"/>
<protein>
    <submittedName>
        <fullName evidence="1">Uncharacterized protein</fullName>
    </submittedName>
</protein>
<reference evidence="1 2" key="1">
    <citation type="submission" date="2017-07" db="EMBL/GenBank/DDBJ databases">
        <title>Genome sequencing and assembly of Paenibacillus rigui.</title>
        <authorList>
            <person name="Mayilraj S."/>
        </authorList>
    </citation>
    <scope>NUCLEOTIDE SEQUENCE [LARGE SCALE GENOMIC DNA]</scope>
    <source>
        <strain evidence="1 2">JCM 16352</strain>
    </source>
</reference>
<proteinExistence type="predicted"/>
<evidence type="ECO:0000313" key="2">
    <source>
        <dbReference type="Proteomes" id="UP000215509"/>
    </source>
</evidence>
<name>A0A229UM71_9BACL</name>
<dbReference type="Proteomes" id="UP000215509">
    <property type="component" value="Unassembled WGS sequence"/>
</dbReference>
<comment type="caution">
    <text evidence="1">The sequence shown here is derived from an EMBL/GenBank/DDBJ whole genome shotgun (WGS) entry which is preliminary data.</text>
</comment>
<dbReference type="EMBL" id="NMQW01000029">
    <property type="protein sequence ID" value="OXM84548.1"/>
    <property type="molecule type" value="Genomic_DNA"/>
</dbReference>
<dbReference type="AlphaFoldDB" id="A0A229UM71"/>